<accession>A0AAD8NLV1</accession>
<feature type="compositionally biased region" description="Basic and acidic residues" evidence="1">
    <location>
        <begin position="408"/>
        <end position="428"/>
    </location>
</feature>
<dbReference type="EMBL" id="JAUHHV010000009">
    <property type="protein sequence ID" value="KAK1413131.1"/>
    <property type="molecule type" value="Genomic_DNA"/>
</dbReference>
<gene>
    <name evidence="2" type="ORF">QVD17_34898</name>
</gene>
<feature type="region of interest" description="Disordered" evidence="1">
    <location>
        <begin position="465"/>
        <end position="516"/>
    </location>
</feature>
<proteinExistence type="predicted"/>
<evidence type="ECO:0000313" key="2">
    <source>
        <dbReference type="EMBL" id="KAK1413131.1"/>
    </source>
</evidence>
<dbReference type="Pfam" id="PF05278">
    <property type="entry name" value="PEARLI-4"/>
    <property type="match status" value="1"/>
</dbReference>
<feature type="region of interest" description="Disordered" evidence="1">
    <location>
        <begin position="1"/>
        <end position="36"/>
    </location>
</feature>
<dbReference type="Proteomes" id="UP001229421">
    <property type="component" value="Unassembled WGS sequence"/>
</dbReference>
<feature type="region of interest" description="Disordered" evidence="1">
    <location>
        <begin position="403"/>
        <end position="436"/>
    </location>
</feature>
<feature type="compositionally biased region" description="Basic and acidic residues" evidence="1">
    <location>
        <begin position="11"/>
        <end position="36"/>
    </location>
</feature>
<dbReference type="AlphaFoldDB" id="A0AAD8NLV1"/>
<name>A0AAD8NLV1_TARER</name>
<protein>
    <recommendedName>
        <fullName evidence="4">Phospholipase-like protein</fullName>
    </recommendedName>
</protein>
<feature type="compositionally biased region" description="Basic and acidic residues" evidence="1">
    <location>
        <begin position="493"/>
        <end position="503"/>
    </location>
</feature>
<sequence length="693" mass="78951">MLFHTSSYEDEAQRKSNNDISDKDHVSNPDNDKRQRQRLSFDDVFQKPQNKNKLLTLNVKGPTRQSFIPYGDNQIKMRNTPSDLCCALEGLSDAQVSAITDMGFQSILSMDIHDIQPHFGYWLLVNYDHKRSELNVGSRRIKITPSMVHEVFGIPMGKINVVEKNNPRQEGIHPIVDRFRMQFHHEKISVRDVVEKLKANTNGGRRFKLNFLVIFNTILGKTTTGATVNQKFLASIGKYSDICSMNWCSYVITCLNRTKEKWNVKDKYNGPLTFLAVLYAHEYELRHGKIQDPAALTPAISYISTKHLFDMEKFVHDNGQLYDDNIEADEPQTKSCNKPQIKSCYKFYRKSCNEDVGEMQTKSLNEASGVQTVYRCAKVINLDDSEQEDEGECKDGNKNQLQSEYEDQGDKFQSKEDQHKPQGEEENHATQSKHHCLNLQKPVGTYVKRESDDCITPPSLQSLSGMSGFLGRSGVTEKPVDANLRDDDNEELLDPKQDKRELNDDVPPTSDPLAKLSSSQSDIICVQGYKVKQSNATILETIFKKHGDIAANCIFKTDSVRSSFLEVVCEVVRRIQIDDVIEKMEEIECQVSDAEAANINVSWLRAHFETIDRMKATIKKYSLLIETKSNAILVRRAAQMDLSETSVELMAAQRRFQKAERCVQVLHLVEKNLNDSILESKGKMDSFLNHPVV</sequence>
<dbReference type="PANTHER" id="PTHR35358">
    <property type="entry name" value="OS06G0711100 PROTEIN"/>
    <property type="match status" value="1"/>
</dbReference>
<evidence type="ECO:0000313" key="3">
    <source>
        <dbReference type="Proteomes" id="UP001229421"/>
    </source>
</evidence>
<keyword evidence="3" id="KW-1185">Reference proteome</keyword>
<dbReference type="PANTHER" id="PTHR35358:SF18">
    <property type="entry name" value="PHOSPHOLIPASE-LIKE PROTEIN-RELATED"/>
    <property type="match status" value="1"/>
</dbReference>
<comment type="caution">
    <text evidence="2">The sequence shown here is derived from an EMBL/GenBank/DDBJ whole genome shotgun (WGS) entry which is preliminary data.</text>
</comment>
<evidence type="ECO:0008006" key="4">
    <source>
        <dbReference type="Google" id="ProtNLM"/>
    </source>
</evidence>
<reference evidence="2" key="1">
    <citation type="journal article" date="2023" name="bioRxiv">
        <title>Improved chromosome-level genome assembly for marigold (Tagetes erecta).</title>
        <authorList>
            <person name="Jiang F."/>
            <person name="Yuan L."/>
            <person name="Wang S."/>
            <person name="Wang H."/>
            <person name="Xu D."/>
            <person name="Wang A."/>
            <person name="Fan W."/>
        </authorList>
    </citation>
    <scope>NUCLEOTIDE SEQUENCE</scope>
    <source>
        <strain evidence="2">WSJ</strain>
        <tissue evidence="2">Leaf</tissue>
    </source>
</reference>
<dbReference type="InterPro" id="IPR007942">
    <property type="entry name" value="PLipase-like"/>
</dbReference>
<evidence type="ECO:0000256" key="1">
    <source>
        <dbReference type="SAM" id="MobiDB-lite"/>
    </source>
</evidence>
<organism evidence="2 3">
    <name type="scientific">Tagetes erecta</name>
    <name type="common">African marigold</name>
    <dbReference type="NCBI Taxonomy" id="13708"/>
    <lineage>
        <taxon>Eukaryota</taxon>
        <taxon>Viridiplantae</taxon>
        <taxon>Streptophyta</taxon>
        <taxon>Embryophyta</taxon>
        <taxon>Tracheophyta</taxon>
        <taxon>Spermatophyta</taxon>
        <taxon>Magnoliopsida</taxon>
        <taxon>eudicotyledons</taxon>
        <taxon>Gunneridae</taxon>
        <taxon>Pentapetalae</taxon>
        <taxon>asterids</taxon>
        <taxon>campanulids</taxon>
        <taxon>Asterales</taxon>
        <taxon>Asteraceae</taxon>
        <taxon>Asteroideae</taxon>
        <taxon>Heliantheae alliance</taxon>
        <taxon>Tageteae</taxon>
        <taxon>Tagetes</taxon>
    </lineage>
</organism>